<protein>
    <submittedName>
        <fullName evidence="4">CSON008213 protein</fullName>
    </submittedName>
</protein>
<gene>
    <name evidence="4" type="primary">CSON008213</name>
</gene>
<dbReference type="VEuPathDB" id="VectorBase:CSON008213"/>
<organism evidence="4">
    <name type="scientific">Culicoides sonorensis</name>
    <name type="common">Biting midge</name>
    <dbReference type="NCBI Taxonomy" id="179676"/>
    <lineage>
        <taxon>Eukaryota</taxon>
        <taxon>Metazoa</taxon>
        <taxon>Ecdysozoa</taxon>
        <taxon>Arthropoda</taxon>
        <taxon>Hexapoda</taxon>
        <taxon>Insecta</taxon>
        <taxon>Pterygota</taxon>
        <taxon>Neoptera</taxon>
        <taxon>Endopterygota</taxon>
        <taxon>Diptera</taxon>
        <taxon>Nematocera</taxon>
        <taxon>Chironomoidea</taxon>
        <taxon>Ceratopogonidae</taxon>
        <taxon>Ceratopogoninae</taxon>
        <taxon>Culicoides</taxon>
        <taxon>Monoculicoides</taxon>
    </lineage>
</organism>
<dbReference type="Gene3D" id="2.30.29.30">
    <property type="entry name" value="Pleckstrin-homology domain (PH domain)/Phosphotyrosine-binding domain (PTB)"/>
    <property type="match status" value="1"/>
</dbReference>
<dbReference type="PANTHER" id="PTHR17271">
    <property type="entry name" value="PLECKSTRIN HOMOLOGY PH DOMAIN-CONTAINING PROTEIN"/>
    <property type="match status" value="1"/>
</dbReference>
<dbReference type="GO" id="GO:0015629">
    <property type="term" value="C:actin cytoskeleton"/>
    <property type="evidence" value="ECO:0007669"/>
    <property type="project" value="TreeGrafter"/>
</dbReference>
<evidence type="ECO:0000256" key="1">
    <source>
        <dbReference type="SAM" id="Coils"/>
    </source>
</evidence>
<keyword evidence="1" id="KW-0175">Coiled coil</keyword>
<dbReference type="InterPro" id="IPR011993">
    <property type="entry name" value="PH-like_dom_sf"/>
</dbReference>
<evidence type="ECO:0000313" key="4">
    <source>
        <dbReference type="EMBL" id="SSX18208.1"/>
    </source>
</evidence>
<dbReference type="InterPro" id="IPR001849">
    <property type="entry name" value="PH_domain"/>
</dbReference>
<dbReference type="InterPro" id="IPR052223">
    <property type="entry name" value="Actin_Cytoskeleton_Reg"/>
</dbReference>
<dbReference type="AlphaFoldDB" id="A0A336LX37"/>
<sequence length="1006" mass="118014">MISRSSECHKFVPNIFQKKKCSSCFRNRIEHNVNALNEFDQMPTKILKCGYLFIASDWDLNVPTYRSKIDTVPQGKIEITDPIEVSLADDITGHSFSLCIKKNDKRIFIKGSYLEEIKWWYNALLTFIIQKKHTVNWKSFGGIGLLLNIKFNNVFYFLGYNFNCTESMILANDKVNENKKNDFKRSSTSKPSKDFLNHSKTSQPFPPVSKKKHELTQTSQERGDPDGDCGIENNSIKYMSRRFELHDNAENKINKGWLYKKENYGVWIKYWVSRVGSELLYYTDPTSEEPGNEHGVLNIKNIKELYIDNTFENKFSFIANTYDERTIILAAISANARQKWINEIQYIRNTSGKRRNHINKESLSRVYPTDTVQMSNMPGVHSKSDLKKIGTNAMTFNPHEIENKILLKEYNDLKYRFTKTKDELRTVKKEVKNAHYIYDILEIEYKALKLQMEKIQFEQQGRVSMMAERIEDLTNKYTVAERQSRQLKLKLSRIDKQRLISVKETEITNQDNQQYCQKILSSNLQQIENKLTHKLYGLLEARQTLFENNKLSSAQKRNLLLQRLAFESVCFEKIKTKMYSQNINFLRNFSNLSEIESKIADFTSQLNDNEVLLTQKKNIDNSENPAELSTEDILFLASQKQNTSNILEKLLILQQNMISSVEKYQKQKIEKILNSILVENWELRANILQNVFNEIKKCALKKTNEDLVKFEKDHVMNLFSKSIDTLIISPLPLTMLTTDMLFFEILVDIIYDSLKCELDSWYKVLKAYFNNETLNIKTGQKNFHGNREKKRSEKRITLDVANIIALKSIIDGQIIFLSGDHSIELPNTIDLNEYVKFIEELKDQYIISESSFNTYERELCQKEMDAMRSSHISIINEMKENHKIQIQQLINEKERALEEETKATLAALDVMQKAHKNEVYREVIRFKEQILKENQQFSKMDDTFGYNNKQFENGDIQQQIRFLTGQYTNKCLQVVSLEERLQNSQNKIQDALYFELMLCRCMRVNC</sequence>
<dbReference type="SMART" id="SM00233">
    <property type="entry name" value="PH"/>
    <property type="match status" value="1"/>
</dbReference>
<evidence type="ECO:0000256" key="2">
    <source>
        <dbReference type="SAM" id="MobiDB-lite"/>
    </source>
</evidence>
<dbReference type="GO" id="GO:0051015">
    <property type="term" value="F:actin filament binding"/>
    <property type="evidence" value="ECO:0007669"/>
    <property type="project" value="TreeGrafter"/>
</dbReference>
<dbReference type="PROSITE" id="PS50003">
    <property type="entry name" value="PH_DOMAIN"/>
    <property type="match status" value="1"/>
</dbReference>
<proteinExistence type="predicted"/>
<evidence type="ECO:0000259" key="3">
    <source>
        <dbReference type="PROSITE" id="PS50003"/>
    </source>
</evidence>
<name>A0A336LX37_CULSO</name>
<dbReference type="Pfam" id="PF00169">
    <property type="entry name" value="PH"/>
    <property type="match status" value="1"/>
</dbReference>
<reference evidence="4" key="1">
    <citation type="submission" date="2018-07" db="EMBL/GenBank/DDBJ databases">
        <authorList>
            <person name="Quirk P.G."/>
            <person name="Krulwich T.A."/>
        </authorList>
    </citation>
    <scope>NUCLEOTIDE SEQUENCE</scope>
</reference>
<dbReference type="PANTHER" id="PTHR17271:SF1">
    <property type="entry name" value="PROTEIN OUTSPREAD"/>
    <property type="match status" value="1"/>
</dbReference>
<feature type="compositionally biased region" description="Basic and acidic residues" evidence="2">
    <location>
        <begin position="180"/>
        <end position="197"/>
    </location>
</feature>
<dbReference type="EMBL" id="UFQT01000030">
    <property type="protein sequence ID" value="SSX18208.1"/>
    <property type="molecule type" value="Genomic_DNA"/>
</dbReference>
<feature type="coiled-coil region" evidence="1">
    <location>
        <begin position="438"/>
        <end position="490"/>
    </location>
</feature>
<feature type="domain" description="PH" evidence="3">
    <location>
        <begin position="251"/>
        <end position="349"/>
    </location>
</feature>
<feature type="region of interest" description="Disordered" evidence="2">
    <location>
        <begin position="180"/>
        <end position="230"/>
    </location>
</feature>
<accession>A0A336LX37</accession>
<feature type="coiled-coil region" evidence="1">
    <location>
        <begin position="872"/>
        <end position="906"/>
    </location>
</feature>
<dbReference type="SUPFAM" id="SSF50729">
    <property type="entry name" value="PH domain-like"/>
    <property type="match status" value="2"/>
</dbReference>